<keyword evidence="3 11" id="KW-0835">Urea cycle</keyword>
<dbReference type="Proteomes" id="UP000010552">
    <property type="component" value="Unassembled WGS sequence"/>
</dbReference>
<sequence length="422" mass="46062">MSLRSSLSRFLRTQVHFALKKSVHSVAVIGAPFSQGQVRTSTWHCRVASPPPEPRESGGLAVLDAHHAAYHLEQNDVVPQVPLYPLWLLSGWCLLVGPVQALCSCVTATLGGCVQQLVKVHTTVTDLVEGCRLKDFGDLSFTPVPKDDLYNNLIVNPRSVGRANQEMAEVVSRAVSGGYSCVTLGGDHSLAIGTIIGHARHFPDLCVIWVDAHADIHTPLTTSSGNLHGQPVSFLLRELQDKVPQLPGFSWIKPCISSPSIVYIGLRDVDPPEHFILKNYDIQYFSMRDIDRLGIQKVMEQTFDLLIGKRQRPIHLSFDIDAFDPSLAPATGTPVVGGLTYREGMYITEEIHNTGLLSALDLVEVNPLLAASEEEAKATAGLAVDVIASSFGQTREGGHNVYDQLPTPSSPDESENKERVRI</sequence>
<name>L5KEB5_PTEAL</name>
<dbReference type="GO" id="GO:0005739">
    <property type="term" value="C:mitochondrion"/>
    <property type="evidence" value="ECO:0007669"/>
    <property type="project" value="TreeGrafter"/>
</dbReference>
<evidence type="ECO:0000313" key="13">
    <source>
        <dbReference type="EMBL" id="ELK09880.1"/>
    </source>
</evidence>
<evidence type="ECO:0000256" key="11">
    <source>
        <dbReference type="RuleBase" id="RU361159"/>
    </source>
</evidence>
<accession>L5KEB5</accession>
<evidence type="ECO:0000256" key="10">
    <source>
        <dbReference type="RuleBase" id="RU003684"/>
    </source>
</evidence>
<dbReference type="PROSITE" id="PS01053">
    <property type="entry name" value="ARGINASE_1"/>
    <property type="match status" value="1"/>
</dbReference>
<gene>
    <name evidence="13" type="ORF">PAL_GLEAN10009922</name>
</gene>
<dbReference type="GO" id="GO:0004053">
    <property type="term" value="F:arginase activity"/>
    <property type="evidence" value="ECO:0007669"/>
    <property type="project" value="UniProtKB-EC"/>
</dbReference>
<proteinExistence type="inferred from homology"/>
<dbReference type="PANTHER" id="PTHR43782:SF4">
    <property type="entry name" value="ARGINASE-2, MITOCHONDRIAL"/>
    <property type="match status" value="1"/>
</dbReference>
<dbReference type="GO" id="GO:0030145">
    <property type="term" value="F:manganese ion binding"/>
    <property type="evidence" value="ECO:0007669"/>
    <property type="project" value="TreeGrafter"/>
</dbReference>
<dbReference type="InterPro" id="IPR014033">
    <property type="entry name" value="Arginase"/>
</dbReference>
<keyword evidence="5 11" id="KW-0479">Metal-binding</keyword>
<dbReference type="FunFam" id="3.40.800.10:FF:000008">
    <property type="entry name" value="Arginase"/>
    <property type="match status" value="1"/>
</dbReference>
<dbReference type="PROSITE" id="PS51409">
    <property type="entry name" value="ARGINASE_2"/>
    <property type="match status" value="1"/>
</dbReference>
<dbReference type="Gene3D" id="3.40.800.10">
    <property type="entry name" value="Ureohydrolase domain"/>
    <property type="match status" value="1"/>
</dbReference>
<evidence type="ECO:0000256" key="2">
    <source>
        <dbReference type="ARBA" id="ARBA00011233"/>
    </source>
</evidence>
<evidence type="ECO:0000256" key="9">
    <source>
        <dbReference type="PROSITE-ProRule" id="PRU00742"/>
    </source>
</evidence>
<evidence type="ECO:0000256" key="6">
    <source>
        <dbReference type="ARBA" id="ARBA00022801"/>
    </source>
</evidence>
<keyword evidence="6 10" id="KW-0378">Hydrolase</keyword>
<dbReference type="GO" id="GO:0051241">
    <property type="term" value="P:negative regulation of multicellular organismal process"/>
    <property type="evidence" value="ECO:0007669"/>
    <property type="project" value="UniProtKB-ARBA"/>
</dbReference>
<dbReference type="UniPathway" id="UPA00158">
    <property type="reaction ID" value="UER00270"/>
</dbReference>
<keyword evidence="7 11" id="KW-0464">Manganese</keyword>
<evidence type="ECO:0000313" key="14">
    <source>
        <dbReference type="Proteomes" id="UP000010552"/>
    </source>
</evidence>
<comment type="pathway">
    <text evidence="1 11">Nitrogen metabolism; urea cycle; L-ornithine and urea from L-arginine: step 1/1.</text>
</comment>
<dbReference type="SUPFAM" id="SSF52768">
    <property type="entry name" value="Arginase/deacetylase"/>
    <property type="match status" value="1"/>
</dbReference>
<comment type="similarity">
    <text evidence="9 10">Belongs to the arginase family.</text>
</comment>
<dbReference type="PANTHER" id="PTHR43782">
    <property type="entry name" value="ARGINASE"/>
    <property type="match status" value="1"/>
</dbReference>
<dbReference type="EC" id="3.5.3.1" evidence="11"/>
<organism evidence="13 14">
    <name type="scientific">Pteropus alecto</name>
    <name type="common">Black flying fox</name>
    <dbReference type="NCBI Taxonomy" id="9402"/>
    <lineage>
        <taxon>Eukaryota</taxon>
        <taxon>Metazoa</taxon>
        <taxon>Chordata</taxon>
        <taxon>Craniata</taxon>
        <taxon>Vertebrata</taxon>
        <taxon>Euteleostomi</taxon>
        <taxon>Mammalia</taxon>
        <taxon>Eutheria</taxon>
        <taxon>Laurasiatheria</taxon>
        <taxon>Chiroptera</taxon>
        <taxon>Yinpterochiroptera</taxon>
        <taxon>Pteropodoidea</taxon>
        <taxon>Pteropodidae</taxon>
        <taxon>Pteropodinae</taxon>
        <taxon>Pteropus</taxon>
    </lineage>
</organism>
<dbReference type="STRING" id="9402.L5KEB5"/>
<dbReference type="InterPro" id="IPR020855">
    <property type="entry name" value="Ureohydrolase_Mn_BS"/>
</dbReference>
<dbReference type="eggNOG" id="KOG2965">
    <property type="taxonomic scope" value="Eukaryota"/>
</dbReference>
<dbReference type="GO" id="GO:0000050">
    <property type="term" value="P:urea cycle"/>
    <property type="evidence" value="ECO:0007669"/>
    <property type="project" value="UniProtKB-UniPathway"/>
</dbReference>
<dbReference type="InParanoid" id="L5KEB5"/>
<keyword evidence="14" id="KW-1185">Reference proteome</keyword>
<evidence type="ECO:0000256" key="5">
    <source>
        <dbReference type="ARBA" id="ARBA00022723"/>
    </source>
</evidence>
<dbReference type="CDD" id="cd09989">
    <property type="entry name" value="Arginase"/>
    <property type="match status" value="1"/>
</dbReference>
<dbReference type="NCBIfam" id="TIGR01229">
    <property type="entry name" value="rocF_arginase"/>
    <property type="match status" value="1"/>
</dbReference>
<dbReference type="Pfam" id="PF00491">
    <property type="entry name" value="Arginase"/>
    <property type="match status" value="1"/>
</dbReference>
<protein>
    <recommendedName>
        <fullName evidence="11">Arginase</fullName>
        <ecNumber evidence="11">3.5.3.1</ecNumber>
    </recommendedName>
</protein>
<evidence type="ECO:0000256" key="3">
    <source>
        <dbReference type="ARBA" id="ARBA00022436"/>
    </source>
</evidence>
<comment type="subunit">
    <text evidence="2">Homotrimer.</text>
</comment>
<dbReference type="InterPro" id="IPR006035">
    <property type="entry name" value="Ureohydrolase"/>
</dbReference>
<dbReference type="InterPro" id="IPR023696">
    <property type="entry name" value="Ureohydrolase_dom_sf"/>
</dbReference>
<dbReference type="GO" id="GO:0006525">
    <property type="term" value="P:arginine metabolic process"/>
    <property type="evidence" value="ECO:0007669"/>
    <property type="project" value="UniProtKB-KW"/>
</dbReference>
<evidence type="ECO:0000256" key="12">
    <source>
        <dbReference type="SAM" id="MobiDB-lite"/>
    </source>
</evidence>
<keyword evidence="4 11" id="KW-0056">Arginine metabolism</keyword>
<dbReference type="EMBL" id="KB030790">
    <property type="protein sequence ID" value="ELK09880.1"/>
    <property type="molecule type" value="Genomic_DNA"/>
</dbReference>
<dbReference type="FunCoup" id="L5KEB5">
    <property type="interactions" value="149"/>
</dbReference>
<comment type="cofactor">
    <cofactor evidence="11">
        <name>Mn(2+)</name>
        <dbReference type="ChEBI" id="CHEBI:29035"/>
    </cofactor>
    <text evidence="11">Binds 2 manganese ions per subunit.</text>
</comment>
<dbReference type="PRINTS" id="PR00116">
    <property type="entry name" value="ARGINASE"/>
</dbReference>
<comment type="catalytic activity">
    <reaction evidence="8 11">
        <text>L-arginine + H2O = urea + L-ornithine</text>
        <dbReference type="Rhea" id="RHEA:20569"/>
        <dbReference type="ChEBI" id="CHEBI:15377"/>
        <dbReference type="ChEBI" id="CHEBI:16199"/>
        <dbReference type="ChEBI" id="CHEBI:32682"/>
        <dbReference type="ChEBI" id="CHEBI:46911"/>
        <dbReference type="EC" id="3.5.3.1"/>
    </reaction>
</comment>
<feature type="region of interest" description="Disordered" evidence="12">
    <location>
        <begin position="394"/>
        <end position="422"/>
    </location>
</feature>
<evidence type="ECO:0000256" key="8">
    <source>
        <dbReference type="ARBA" id="ARBA00047391"/>
    </source>
</evidence>
<evidence type="ECO:0000256" key="4">
    <source>
        <dbReference type="ARBA" id="ARBA00022503"/>
    </source>
</evidence>
<reference evidence="14" key="1">
    <citation type="journal article" date="2013" name="Science">
        <title>Comparative analysis of bat genomes provides insight into the evolution of flight and immunity.</title>
        <authorList>
            <person name="Zhang G."/>
            <person name="Cowled C."/>
            <person name="Shi Z."/>
            <person name="Huang Z."/>
            <person name="Bishop-Lilly K.A."/>
            <person name="Fang X."/>
            <person name="Wynne J.W."/>
            <person name="Xiong Z."/>
            <person name="Baker M.L."/>
            <person name="Zhao W."/>
            <person name="Tachedjian M."/>
            <person name="Zhu Y."/>
            <person name="Zhou P."/>
            <person name="Jiang X."/>
            <person name="Ng J."/>
            <person name="Yang L."/>
            <person name="Wu L."/>
            <person name="Xiao J."/>
            <person name="Feng Y."/>
            <person name="Chen Y."/>
            <person name="Sun X."/>
            <person name="Zhang Y."/>
            <person name="Marsh G.A."/>
            <person name="Crameri G."/>
            <person name="Broder C.C."/>
            <person name="Frey K.G."/>
            <person name="Wang L.F."/>
            <person name="Wang J."/>
        </authorList>
    </citation>
    <scope>NUCLEOTIDE SEQUENCE [LARGE SCALE GENOMIC DNA]</scope>
</reference>
<evidence type="ECO:0000256" key="7">
    <source>
        <dbReference type="ARBA" id="ARBA00023211"/>
    </source>
</evidence>
<evidence type="ECO:0000256" key="1">
    <source>
        <dbReference type="ARBA" id="ARBA00005098"/>
    </source>
</evidence>
<dbReference type="AlphaFoldDB" id="L5KEB5"/>